<dbReference type="AlphaFoldDB" id="A0A095SMB3"/>
<dbReference type="OrthoDB" id="9802248at2"/>
<comment type="cofactor">
    <cofactor evidence="7">
        <name>Zn(2+)</name>
        <dbReference type="ChEBI" id="CHEBI:29105"/>
    </cofactor>
    <text evidence="7">Binds 2 Zn(2+) ions per subunit.</text>
</comment>
<dbReference type="InterPro" id="IPR032282">
    <property type="entry name" value="HAGH_C"/>
</dbReference>
<evidence type="ECO:0000256" key="7">
    <source>
        <dbReference type="HAMAP-Rule" id="MF_01374"/>
    </source>
</evidence>
<dbReference type="EMBL" id="ARXV01000003">
    <property type="protein sequence ID" value="KGD65702.1"/>
    <property type="molecule type" value="Genomic_DNA"/>
</dbReference>
<keyword evidence="10" id="KW-1185">Reference proteome</keyword>
<proteinExistence type="inferred from homology"/>
<dbReference type="UniPathway" id="UPA00619">
    <property type="reaction ID" value="UER00676"/>
</dbReference>
<dbReference type="PIRSF" id="PIRSF005457">
    <property type="entry name" value="Glx"/>
    <property type="match status" value="1"/>
</dbReference>
<dbReference type="Proteomes" id="UP000029444">
    <property type="component" value="Unassembled WGS sequence"/>
</dbReference>
<evidence type="ECO:0000259" key="8">
    <source>
        <dbReference type="SMART" id="SM00849"/>
    </source>
</evidence>
<protein>
    <recommendedName>
        <fullName evidence="7">Hydroxyacylglutathione hydrolase</fullName>
        <ecNumber evidence="7">3.1.2.6</ecNumber>
    </recommendedName>
    <alternativeName>
        <fullName evidence="7">Glyoxalase II</fullName>
        <shortName evidence="7">Glx II</shortName>
    </alternativeName>
</protein>
<dbReference type="RefSeq" id="WP_035230901.1">
    <property type="nucleotide sequence ID" value="NZ_ARXV01000003.1"/>
</dbReference>
<gene>
    <name evidence="7" type="primary">gloB</name>
    <name evidence="9" type="ORF">Y5S_00926</name>
</gene>
<evidence type="ECO:0000256" key="1">
    <source>
        <dbReference type="ARBA" id="ARBA00001623"/>
    </source>
</evidence>
<evidence type="ECO:0000256" key="2">
    <source>
        <dbReference type="ARBA" id="ARBA00004963"/>
    </source>
</evidence>
<evidence type="ECO:0000313" key="10">
    <source>
        <dbReference type="Proteomes" id="UP000029444"/>
    </source>
</evidence>
<dbReference type="InterPro" id="IPR050110">
    <property type="entry name" value="Glyoxalase_II_hydrolase"/>
</dbReference>
<feature type="binding site" evidence="7">
    <location>
        <position position="56"/>
    </location>
    <ligand>
        <name>Zn(2+)</name>
        <dbReference type="ChEBI" id="CHEBI:29105"/>
        <label>1</label>
    </ligand>
</feature>
<accession>A0A095SMB3</accession>
<dbReference type="Gene3D" id="3.60.15.10">
    <property type="entry name" value="Ribonuclease Z/Hydroxyacylglutathione hydrolase-like"/>
    <property type="match status" value="1"/>
</dbReference>
<keyword evidence="6 7" id="KW-0862">Zinc</keyword>
<evidence type="ECO:0000256" key="4">
    <source>
        <dbReference type="ARBA" id="ARBA00022723"/>
    </source>
</evidence>
<dbReference type="PANTHER" id="PTHR43705:SF1">
    <property type="entry name" value="HYDROXYACYLGLUTATHIONE HYDROLASE GLOB"/>
    <property type="match status" value="1"/>
</dbReference>
<feature type="binding site" evidence="7">
    <location>
        <position position="131"/>
    </location>
    <ligand>
        <name>Zn(2+)</name>
        <dbReference type="ChEBI" id="CHEBI:29105"/>
        <label>2</label>
    </ligand>
</feature>
<evidence type="ECO:0000256" key="3">
    <source>
        <dbReference type="ARBA" id="ARBA00006759"/>
    </source>
</evidence>
<dbReference type="InterPro" id="IPR035680">
    <property type="entry name" value="Clx_II_MBL"/>
</dbReference>
<dbReference type="EC" id="3.1.2.6" evidence="7"/>
<evidence type="ECO:0000256" key="6">
    <source>
        <dbReference type="ARBA" id="ARBA00022833"/>
    </source>
</evidence>
<dbReference type="GO" id="GO:0019243">
    <property type="term" value="P:methylglyoxal catabolic process to D-lactate via S-lactoyl-glutathione"/>
    <property type="evidence" value="ECO:0007669"/>
    <property type="project" value="UniProtKB-UniRule"/>
</dbReference>
<dbReference type="PATRIC" id="fig|1177154.3.peg.936"/>
<feature type="binding site" evidence="7">
    <location>
        <position position="54"/>
    </location>
    <ligand>
        <name>Zn(2+)</name>
        <dbReference type="ChEBI" id="CHEBI:29105"/>
        <label>1</label>
    </ligand>
</feature>
<comment type="subunit">
    <text evidence="7">Monomer.</text>
</comment>
<dbReference type="SMART" id="SM00849">
    <property type="entry name" value="Lactamase_B"/>
    <property type="match status" value="1"/>
</dbReference>
<feature type="domain" description="Metallo-beta-lactamase" evidence="8">
    <location>
        <begin position="13"/>
        <end position="169"/>
    </location>
</feature>
<keyword evidence="4 7" id="KW-0479">Metal-binding</keyword>
<keyword evidence="5 7" id="KW-0378">Hydrolase</keyword>
<feature type="binding site" evidence="7">
    <location>
        <position position="131"/>
    </location>
    <ligand>
        <name>Zn(2+)</name>
        <dbReference type="ChEBI" id="CHEBI:29105"/>
        <label>1</label>
    </ligand>
</feature>
<dbReference type="STRING" id="1177154.Y5S_00926"/>
<feature type="binding site" evidence="7">
    <location>
        <position position="58"/>
    </location>
    <ligand>
        <name>Zn(2+)</name>
        <dbReference type="ChEBI" id="CHEBI:29105"/>
        <label>2</label>
    </ligand>
</feature>
<sequence>MLASPIAIPAFNDNYIWAICHEGQCAVVDPGDAAPVERFLEEKGLNLAAILITHHHPDHVGGINALIADRQIPVYGPARETIPGMTCPLEDNQQITVDALGISLTVLDVPGHTLGHIAYHDADNGWLFCGDTLFAGGCGRLFEGTPSQMHASLHRLAELPAQTQVYCAHEYTLANLTFAIAVTPDDQRVQARFAAVTTAREQGHITLPTTVAEECHTNPFLRTAEPAIQAACESREPGSANDDVQYFASLRRWKDNF</sequence>
<feature type="binding site" evidence="7">
    <location>
        <position position="59"/>
    </location>
    <ligand>
        <name>Zn(2+)</name>
        <dbReference type="ChEBI" id="CHEBI:29105"/>
        <label>2</label>
    </ligand>
</feature>
<dbReference type="HAMAP" id="MF_01374">
    <property type="entry name" value="Glyoxalase_2"/>
    <property type="match status" value="1"/>
</dbReference>
<comment type="pathway">
    <text evidence="2 7">Secondary metabolite metabolism; methylglyoxal degradation; (R)-lactate from methylglyoxal: step 2/2.</text>
</comment>
<dbReference type="Pfam" id="PF00753">
    <property type="entry name" value="Lactamase_B"/>
    <property type="match status" value="1"/>
</dbReference>
<reference evidence="9 10" key="1">
    <citation type="submission" date="2012-09" db="EMBL/GenBank/DDBJ databases">
        <title>Genome Sequence of alkane-degrading Bacterium Alcanivorax sp. 19-m-6.</title>
        <authorList>
            <person name="Lai Q."/>
            <person name="Shao Z."/>
        </authorList>
    </citation>
    <scope>NUCLEOTIDE SEQUENCE [LARGE SCALE GENOMIC DNA]</scope>
    <source>
        <strain evidence="9 10">19-m-6</strain>
    </source>
</reference>
<dbReference type="eggNOG" id="COG0491">
    <property type="taxonomic scope" value="Bacteria"/>
</dbReference>
<dbReference type="InterPro" id="IPR036866">
    <property type="entry name" value="RibonucZ/Hydroxyglut_hydro"/>
</dbReference>
<comment type="function">
    <text evidence="7">Thiolesterase that catalyzes the hydrolysis of S-D-lactoyl-glutathione to form glutathione and D-lactic acid.</text>
</comment>
<dbReference type="CDD" id="cd07723">
    <property type="entry name" value="hydroxyacylglutathione_hydrolase_MBL-fold"/>
    <property type="match status" value="1"/>
</dbReference>
<dbReference type="InterPro" id="IPR001279">
    <property type="entry name" value="Metallo-B-lactamas"/>
</dbReference>
<dbReference type="PANTHER" id="PTHR43705">
    <property type="entry name" value="HYDROXYACYLGLUTATHIONE HYDROLASE"/>
    <property type="match status" value="1"/>
</dbReference>
<comment type="caution">
    <text evidence="9">The sequence shown here is derived from an EMBL/GenBank/DDBJ whole genome shotgun (WGS) entry which is preliminary data.</text>
</comment>
<dbReference type="NCBIfam" id="TIGR03413">
    <property type="entry name" value="GSH_gloB"/>
    <property type="match status" value="1"/>
</dbReference>
<name>A0A095SMB3_9GAMM</name>
<dbReference type="Pfam" id="PF16123">
    <property type="entry name" value="HAGH_C"/>
    <property type="match status" value="1"/>
</dbReference>
<dbReference type="SUPFAM" id="SSF56281">
    <property type="entry name" value="Metallo-hydrolase/oxidoreductase"/>
    <property type="match status" value="1"/>
</dbReference>
<comment type="similarity">
    <text evidence="3 7">Belongs to the metallo-beta-lactamase superfamily. Glyoxalase II family.</text>
</comment>
<dbReference type="GO" id="GO:0004416">
    <property type="term" value="F:hydroxyacylglutathione hydrolase activity"/>
    <property type="evidence" value="ECO:0007669"/>
    <property type="project" value="UniProtKB-UniRule"/>
</dbReference>
<evidence type="ECO:0000256" key="5">
    <source>
        <dbReference type="ARBA" id="ARBA00022801"/>
    </source>
</evidence>
<comment type="catalytic activity">
    <reaction evidence="1 7">
        <text>an S-(2-hydroxyacyl)glutathione + H2O = a 2-hydroxy carboxylate + glutathione + H(+)</text>
        <dbReference type="Rhea" id="RHEA:21864"/>
        <dbReference type="ChEBI" id="CHEBI:15377"/>
        <dbReference type="ChEBI" id="CHEBI:15378"/>
        <dbReference type="ChEBI" id="CHEBI:57925"/>
        <dbReference type="ChEBI" id="CHEBI:58896"/>
        <dbReference type="ChEBI" id="CHEBI:71261"/>
        <dbReference type="EC" id="3.1.2.6"/>
    </reaction>
</comment>
<evidence type="ECO:0000313" key="9">
    <source>
        <dbReference type="EMBL" id="KGD65702.1"/>
    </source>
</evidence>
<feature type="binding site" evidence="7">
    <location>
        <position position="112"/>
    </location>
    <ligand>
        <name>Zn(2+)</name>
        <dbReference type="ChEBI" id="CHEBI:29105"/>
        <label>1</label>
    </ligand>
</feature>
<dbReference type="InterPro" id="IPR017782">
    <property type="entry name" value="Hydroxyacylglutathione_Hdrlase"/>
</dbReference>
<organism evidence="9 10">
    <name type="scientific">Alcanivorax nanhaiticus</name>
    <dbReference type="NCBI Taxonomy" id="1177154"/>
    <lineage>
        <taxon>Bacteria</taxon>
        <taxon>Pseudomonadati</taxon>
        <taxon>Pseudomonadota</taxon>
        <taxon>Gammaproteobacteria</taxon>
        <taxon>Oceanospirillales</taxon>
        <taxon>Alcanivoracaceae</taxon>
        <taxon>Alcanivorax</taxon>
    </lineage>
</organism>
<feature type="binding site" evidence="7">
    <location>
        <position position="169"/>
    </location>
    <ligand>
        <name>Zn(2+)</name>
        <dbReference type="ChEBI" id="CHEBI:29105"/>
        <label>2</label>
    </ligand>
</feature>
<dbReference type="GO" id="GO:0046872">
    <property type="term" value="F:metal ion binding"/>
    <property type="evidence" value="ECO:0007669"/>
    <property type="project" value="UniProtKB-KW"/>
</dbReference>